<sequence>MKKLIVFGLFALFSFTAFSCTSDETETNGLKTETKKERVLSEGQASEPDGPGDDPINLPPPKK</sequence>
<dbReference type="Proteomes" id="UP000290433">
    <property type="component" value="Unassembled WGS sequence"/>
</dbReference>
<reference evidence="3 4" key="1">
    <citation type="submission" date="2014-12" db="EMBL/GenBank/DDBJ databases">
        <title>Genome sequence of Flavobacterium anhuiense RCM74.</title>
        <authorList>
            <person name="Kim J.F."/>
            <person name="Song J.Y."/>
            <person name="Kwak M.-J."/>
            <person name="Lee S.-W."/>
        </authorList>
    </citation>
    <scope>NUCLEOTIDE SEQUENCE [LARGE SCALE GENOMIC DNA]</scope>
    <source>
        <strain evidence="3 4">RCM74</strain>
    </source>
</reference>
<feature type="chain" id="PRO_5019362437" description="Lipoprotein" evidence="2">
    <location>
        <begin position="20"/>
        <end position="63"/>
    </location>
</feature>
<protein>
    <recommendedName>
        <fullName evidence="5">Lipoprotein</fullName>
    </recommendedName>
</protein>
<dbReference type="OrthoDB" id="1376926at2"/>
<evidence type="ECO:0008006" key="5">
    <source>
        <dbReference type="Google" id="ProtNLM"/>
    </source>
</evidence>
<gene>
    <name evidence="3" type="ORF">NU08_0240</name>
</gene>
<evidence type="ECO:0000313" key="3">
    <source>
        <dbReference type="EMBL" id="RYJ40803.1"/>
    </source>
</evidence>
<evidence type="ECO:0000313" key="4">
    <source>
        <dbReference type="Proteomes" id="UP000290433"/>
    </source>
</evidence>
<name>A0A444W4T7_9FLAO</name>
<proteinExistence type="predicted"/>
<keyword evidence="2" id="KW-0732">Signal</keyword>
<dbReference type="PROSITE" id="PS51257">
    <property type="entry name" value="PROKAR_LIPOPROTEIN"/>
    <property type="match status" value="1"/>
</dbReference>
<feature type="signal peptide" evidence="2">
    <location>
        <begin position="1"/>
        <end position="19"/>
    </location>
</feature>
<accession>A0A444W4T7</accession>
<dbReference type="AlphaFoldDB" id="A0A444W4T7"/>
<feature type="region of interest" description="Disordered" evidence="1">
    <location>
        <begin position="23"/>
        <end position="63"/>
    </location>
</feature>
<evidence type="ECO:0000256" key="2">
    <source>
        <dbReference type="SAM" id="SignalP"/>
    </source>
</evidence>
<comment type="caution">
    <text evidence="3">The sequence shown here is derived from an EMBL/GenBank/DDBJ whole genome shotgun (WGS) entry which is preliminary data.</text>
</comment>
<dbReference type="RefSeq" id="WP_129745350.1">
    <property type="nucleotide sequence ID" value="NZ_JUIV01000001.1"/>
</dbReference>
<organism evidence="3 4">
    <name type="scientific">Flavobacterium anhuiense</name>
    <dbReference type="NCBI Taxonomy" id="459526"/>
    <lineage>
        <taxon>Bacteria</taxon>
        <taxon>Pseudomonadati</taxon>
        <taxon>Bacteroidota</taxon>
        <taxon>Flavobacteriia</taxon>
        <taxon>Flavobacteriales</taxon>
        <taxon>Flavobacteriaceae</taxon>
        <taxon>Flavobacterium</taxon>
    </lineage>
</organism>
<dbReference type="EMBL" id="JUIV01000001">
    <property type="protein sequence ID" value="RYJ40803.1"/>
    <property type="molecule type" value="Genomic_DNA"/>
</dbReference>
<evidence type="ECO:0000256" key="1">
    <source>
        <dbReference type="SAM" id="MobiDB-lite"/>
    </source>
</evidence>